<dbReference type="InterPro" id="IPR011990">
    <property type="entry name" value="TPR-like_helical_dom_sf"/>
</dbReference>
<keyword evidence="1" id="KW-0732">Signal</keyword>
<reference evidence="2" key="1">
    <citation type="submission" date="2021-02" db="EMBL/GenBank/DDBJ databases">
        <title>Genome sequence of Rhodospirillales sp. strain TMPK1 isolated from soil.</title>
        <authorList>
            <person name="Nakai R."/>
            <person name="Kusada H."/>
            <person name="Tamaki H."/>
        </authorList>
    </citation>
    <scope>NUCLEOTIDE SEQUENCE</scope>
    <source>
        <strain evidence="2">TMPK1</strain>
    </source>
</reference>
<dbReference type="SUPFAM" id="SSF48452">
    <property type="entry name" value="TPR-like"/>
    <property type="match status" value="1"/>
</dbReference>
<comment type="caution">
    <text evidence="2">The sequence shown here is derived from an EMBL/GenBank/DDBJ whole genome shotgun (WGS) entry which is preliminary data.</text>
</comment>
<dbReference type="Pfam" id="PF13432">
    <property type="entry name" value="TPR_16"/>
    <property type="match status" value="1"/>
</dbReference>
<dbReference type="NCBIfam" id="TIGR02795">
    <property type="entry name" value="tol_pal_ybgF"/>
    <property type="match status" value="1"/>
</dbReference>
<comment type="function">
    <text evidence="1">Mediates coordination of peptidoglycan synthesis and outer membrane constriction during cell division.</text>
</comment>
<proteinExistence type="inferred from homology"/>
<dbReference type="Pfam" id="PF13174">
    <property type="entry name" value="TPR_6"/>
    <property type="match status" value="1"/>
</dbReference>
<keyword evidence="1" id="KW-0574">Periplasm</keyword>
<accession>A0A8S8XE61</accession>
<dbReference type="Gene3D" id="1.25.40.10">
    <property type="entry name" value="Tetratricopeptide repeat domain"/>
    <property type="match status" value="1"/>
</dbReference>
<keyword evidence="3" id="KW-1185">Reference proteome</keyword>
<dbReference type="GO" id="GO:0043093">
    <property type="term" value="P:FtsZ-dependent cytokinesis"/>
    <property type="evidence" value="ECO:0007669"/>
    <property type="project" value="UniProtKB-UniRule"/>
</dbReference>
<dbReference type="InterPro" id="IPR034706">
    <property type="entry name" value="CpoB"/>
</dbReference>
<sequence precursor="true">MRRLLLALAFVFAAVPAFAQESALAGFELRLQQLEAQIRQLTGQVEQQQFQIRTLQQQLEKSRQDLELRVGDIETRGGAAPVAPIASQPSPIIPLPAPSTAVNPGVVPPTQIIPSQTVPGAQRPAAVAPPPVGAPPAVTPGTAPATSPTVGVLGQTQPTPKPVTAEASYEQAYTQLTNGDPAGAEVSFKQFIAAHANDPRAPNAAYWLGETYYVRQQWQQAAVAFGDSYKKYPTGPKGADSLLKLGLSLGQLKQNSDACTALSQLDRQYPTASANVKRAATQERSRLKC</sequence>
<comment type="subcellular location">
    <subcellularLocation>
        <location evidence="1">Periplasm</location>
    </subcellularLocation>
</comment>
<keyword evidence="1" id="KW-0175">Coiled coil</keyword>
<keyword evidence="1" id="KW-0131">Cell cycle</keyword>
<evidence type="ECO:0000313" key="3">
    <source>
        <dbReference type="Proteomes" id="UP000681075"/>
    </source>
</evidence>
<feature type="coiled-coil region" evidence="1">
    <location>
        <begin position="24"/>
        <end position="76"/>
    </location>
</feature>
<comment type="similarity">
    <text evidence="1">Belongs to the CpoB family.</text>
</comment>
<dbReference type="Proteomes" id="UP000681075">
    <property type="component" value="Unassembled WGS sequence"/>
</dbReference>
<evidence type="ECO:0000256" key="1">
    <source>
        <dbReference type="HAMAP-Rule" id="MF_02066"/>
    </source>
</evidence>
<dbReference type="InterPro" id="IPR014162">
    <property type="entry name" value="CpoB_C"/>
</dbReference>
<evidence type="ECO:0000313" key="2">
    <source>
        <dbReference type="EMBL" id="GIL40159.1"/>
    </source>
</evidence>
<feature type="chain" id="PRO_5035979230" description="Cell division coordinator CpoB" evidence="1">
    <location>
        <begin position="20"/>
        <end position="289"/>
    </location>
</feature>
<feature type="signal peptide" evidence="1">
    <location>
        <begin position="1"/>
        <end position="19"/>
    </location>
</feature>
<gene>
    <name evidence="1" type="primary">cpoB</name>
    <name evidence="2" type="ORF">TMPK1_23960</name>
</gene>
<organism evidence="2 3">
    <name type="scientific">Roseiterribacter gracilis</name>
    <dbReference type="NCBI Taxonomy" id="2812848"/>
    <lineage>
        <taxon>Bacteria</taxon>
        <taxon>Pseudomonadati</taxon>
        <taxon>Pseudomonadota</taxon>
        <taxon>Alphaproteobacteria</taxon>
        <taxon>Rhodospirillales</taxon>
        <taxon>Roseiterribacteraceae</taxon>
        <taxon>Roseiterribacter</taxon>
    </lineage>
</organism>
<dbReference type="AlphaFoldDB" id="A0A8S8XE61"/>
<dbReference type="InterPro" id="IPR019734">
    <property type="entry name" value="TPR_rpt"/>
</dbReference>
<keyword evidence="1" id="KW-0132">Cell division</keyword>
<dbReference type="GO" id="GO:0030288">
    <property type="term" value="C:outer membrane-bounded periplasmic space"/>
    <property type="evidence" value="ECO:0007669"/>
    <property type="project" value="UniProtKB-UniRule"/>
</dbReference>
<dbReference type="EMBL" id="BOPV01000001">
    <property type="protein sequence ID" value="GIL40159.1"/>
    <property type="molecule type" value="Genomic_DNA"/>
</dbReference>
<name>A0A8S8XE61_9PROT</name>
<dbReference type="HAMAP" id="MF_02066">
    <property type="entry name" value="CpoB"/>
    <property type="match status" value="1"/>
</dbReference>
<dbReference type="RefSeq" id="WP_420243268.1">
    <property type="nucleotide sequence ID" value="NZ_BOPV01000001.1"/>
</dbReference>
<protein>
    <recommendedName>
        <fullName evidence="1">Cell division coordinator CpoB</fullName>
    </recommendedName>
</protein>